<keyword evidence="2" id="KW-1185">Reference proteome</keyword>
<dbReference type="PANTHER" id="PTHR47331">
    <property type="entry name" value="PHD-TYPE DOMAIN-CONTAINING PROTEIN"/>
    <property type="match status" value="1"/>
</dbReference>
<name>A0A182HVG4_ANOAR</name>
<reference evidence="1" key="1">
    <citation type="submission" date="2022-08" db="UniProtKB">
        <authorList>
            <consortium name="EnsemblMetazoa"/>
        </authorList>
    </citation>
    <scope>IDENTIFICATION</scope>
    <source>
        <strain evidence="1">Dongola</strain>
    </source>
</reference>
<evidence type="ECO:0000313" key="1">
    <source>
        <dbReference type="EnsemblMetazoa" id="AARA005281-PA"/>
    </source>
</evidence>
<dbReference type="VEuPathDB" id="VectorBase:AARA21_004356"/>
<dbReference type="GO" id="GO:0071897">
    <property type="term" value="P:DNA biosynthetic process"/>
    <property type="evidence" value="ECO:0007669"/>
    <property type="project" value="UniProtKB-ARBA"/>
</dbReference>
<dbReference type="EMBL" id="APCN01007130">
    <property type="status" value="NOT_ANNOTATED_CDS"/>
    <property type="molecule type" value="Genomic_DNA"/>
</dbReference>
<sequence length="398" mass="45503">MEDWLPFRDAFLSLIDRNKNLADVDKLRYLKGSLQKDALNVVGDIEITDANYSVAWEVLKSRFENKKLVASWKFHVLREVTWDQPAHAVNPEGLNLPKGVTLADPHFYEPGPIDLLIGREGYNDLLLGNILRLNSPKLLLQNTELGWIVSGQVSQGLTHSSLVLNVMTLNDQLSRFWELEGCYSPAMLSVEEAECEAAFVQTTSRDHEGRFVVALPTRTERLNQLGDSYEAASRRLQSLCRRLNIDSKLKQEYSKFLQEYLDLGHMEEIPSDRHDIGKTYYMPHHCVVRPDSLTTKLRVVFDASSSTDTGVSLNDALMVGPSVQDDLLSLLLRFRVPRFAILADIEKMYRQIWVKESDRPLQRILWKESADDRIRIYQLKTVTYGTACAPYLATRCLQ</sequence>
<dbReference type="SUPFAM" id="SSF56672">
    <property type="entry name" value="DNA/RNA polymerases"/>
    <property type="match status" value="1"/>
</dbReference>
<dbReference type="VEuPathDB" id="VectorBase:AARA005281"/>
<organism evidence="1 2">
    <name type="scientific">Anopheles arabiensis</name>
    <name type="common">Mosquito</name>
    <dbReference type="NCBI Taxonomy" id="7173"/>
    <lineage>
        <taxon>Eukaryota</taxon>
        <taxon>Metazoa</taxon>
        <taxon>Ecdysozoa</taxon>
        <taxon>Arthropoda</taxon>
        <taxon>Hexapoda</taxon>
        <taxon>Insecta</taxon>
        <taxon>Pterygota</taxon>
        <taxon>Neoptera</taxon>
        <taxon>Endopterygota</taxon>
        <taxon>Diptera</taxon>
        <taxon>Nematocera</taxon>
        <taxon>Culicoidea</taxon>
        <taxon>Culicidae</taxon>
        <taxon>Anophelinae</taxon>
        <taxon>Anopheles</taxon>
    </lineage>
</organism>
<protein>
    <submittedName>
        <fullName evidence="1">Uncharacterized protein</fullName>
    </submittedName>
</protein>
<dbReference type="VEuPathDB" id="VectorBase:AARA21_013870"/>
<evidence type="ECO:0000313" key="2">
    <source>
        <dbReference type="Proteomes" id="UP000075840"/>
    </source>
</evidence>
<accession>A0A182HVG4</accession>
<dbReference type="Pfam" id="PF03564">
    <property type="entry name" value="DUF1759"/>
    <property type="match status" value="1"/>
</dbReference>
<dbReference type="PANTHER" id="PTHR47331:SF1">
    <property type="entry name" value="GAG-LIKE PROTEIN"/>
    <property type="match status" value="1"/>
</dbReference>
<dbReference type="Proteomes" id="UP000075840">
    <property type="component" value="Unassembled WGS sequence"/>
</dbReference>
<dbReference type="AlphaFoldDB" id="A0A182HVG4"/>
<dbReference type="InterPro" id="IPR043502">
    <property type="entry name" value="DNA/RNA_pol_sf"/>
</dbReference>
<dbReference type="EnsemblMetazoa" id="AARA005281-RA">
    <property type="protein sequence ID" value="AARA005281-PA"/>
    <property type="gene ID" value="AARA005281"/>
</dbReference>
<proteinExistence type="predicted"/>
<dbReference type="InterPro" id="IPR005312">
    <property type="entry name" value="DUF1759"/>
</dbReference>